<dbReference type="Proteomes" id="UP000197153">
    <property type="component" value="Chromosome 3"/>
</dbReference>
<protein>
    <submittedName>
        <fullName evidence="2">Uncharacterized protein</fullName>
    </submittedName>
</protein>
<accession>A0A248JZ41</accession>
<keyword evidence="3" id="KW-1185">Reference proteome</keyword>
<evidence type="ECO:0000313" key="3">
    <source>
        <dbReference type="Proteomes" id="UP000197153"/>
    </source>
</evidence>
<gene>
    <name evidence="2" type="ORF">Y958_22855</name>
</gene>
<dbReference type="KEGG" id="nao:Y958_22855"/>
<dbReference type="AlphaFoldDB" id="A0A248JZ41"/>
<keyword evidence="1" id="KW-0732">Signal</keyword>
<name>A0A248JZ41_9PROT</name>
<dbReference type="RefSeq" id="WP_040846122.1">
    <property type="nucleotide sequence ID" value="NZ_CP022112.1"/>
</dbReference>
<evidence type="ECO:0000256" key="1">
    <source>
        <dbReference type="SAM" id="SignalP"/>
    </source>
</evidence>
<feature type="chain" id="PRO_5011584966" evidence="1">
    <location>
        <begin position="23"/>
        <end position="101"/>
    </location>
</feature>
<organism evidence="2 3">
    <name type="scientific">Nitrospirillum viridazoti CBAmc</name>
    <dbReference type="NCBI Taxonomy" id="1441467"/>
    <lineage>
        <taxon>Bacteria</taxon>
        <taxon>Pseudomonadati</taxon>
        <taxon>Pseudomonadota</taxon>
        <taxon>Alphaproteobacteria</taxon>
        <taxon>Rhodospirillales</taxon>
        <taxon>Azospirillaceae</taxon>
        <taxon>Nitrospirillum</taxon>
        <taxon>Nitrospirillum viridazoti</taxon>
    </lineage>
</organism>
<sequence length="101" mass="10591">MNTKFLGILATVSLFVAGPALAECSTHANPPSIPDGAGATTEQMTSASASVKGYMADMQDFLKCLENDKAAGSAKYNAAVDQMQTIANEFNKQLRAFKAKG</sequence>
<dbReference type="EMBL" id="CP022112">
    <property type="protein sequence ID" value="ASG23810.1"/>
    <property type="molecule type" value="Genomic_DNA"/>
</dbReference>
<reference evidence="2 3" key="1">
    <citation type="submission" date="2017-06" db="EMBL/GenBank/DDBJ databases">
        <title>Complete genome sequence of Nitrospirillum amazonense strain CBAmC, an endophytic nitrogen-fixing and plant growth-promoting bacterium, isolated from sugarcane.</title>
        <authorList>
            <person name="Schwab S."/>
            <person name="dos Santos Teixeira K.R."/>
            <person name="Simoes Araujo J.L."/>
            <person name="Soares Vidal M."/>
            <person name="Borges de Freitas H.R."/>
            <person name="Rivello Crivelaro A.L."/>
            <person name="Bueno de Camargo Nunes A."/>
            <person name="dos Santos C.M."/>
            <person name="Palmeira da Silva Rosa D."/>
            <person name="da Silva Padilha D."/>
            <person name="da Silva E."/>
            <person name="Araujo Terra L."/>
            <person name="Soares Mendes V."/>
            <person name="Farinelli L."/>
            <person name="Magalhaes Cruz L."/>
            <person name="Baldani J.I."/>
        </authorList>
    </citation>
    <scope>NUCLEOTIDE SEQUENCE [LARGE SCALE GENOMIC DNA]</scope>
    <source>
        <strain evidence="2 3">CBAmC</strain>
    </source>
</reference>
<proteinExistence type="predicted"/>
<feature type="signal peptide" evidence="1">
    <location>
        <begin position="1"/>
        <end position="22"/>
    </location>
</feature>
<evidence type="ECO:0000313" key="2">
    <source>
        <dbReference type="EMBL" id="ASG23810.1"/>
    </source>
</evidence>